<dbReference type="EMBL" id="JAAVJF010000001">
    <property type="protein sequence ID" value="NYR15032.1"/>
    <property type="molecule type" value="Genomic_DNA"/>
</dbReference>
<sequence length="103" mass="11969">MRLRAPFIRMVLRNRYMELELGDVVIFAEARGRGLYAEVYIGDVGYIYEKGRWYSYDSEGNPKTIAKHEAEALRKLGKRLSTLPRYHVLEQLTKALKSVETTT</sequence>
<dbReference type="AlphaFoldDB" id="A0A7L4P8H9"/>
<dbReference type="GeneID" id="5054249"/>
<evidence type="ECO:0000313" key="1">
    <source>
        <dbReference type="EMBL" id="NYR15032.1"/>
    </source>
</evidence>
<proteinExistence type="predicted"/>
<evidence type="ECO:0000313" key="2">
    <source>
        <dbReference type="Proteomes" id="UP000554766"/>
    </source>
</evidence>
<protein>
    <submittedName>
        <fullName evidence="1">Uncharacterized protein</fullName>
    </submittedName>
</protein>
<keyword evidence="2" id="KW-1185">Reference proteome</keyword>
<accession>A0A7L4P8H9</accession>
<comment type="caution">
    <text evidence="1">The sequence shown here is derived from an EMBL/GenBank/DDBJ whole genome shotgun (WGS) entry which is preliminary data.</text>
</comment>
<reference evidence="1 2" key="1">
    <citation type="journal article" date="2020" name="Nat. Commun.">
        <title>The structures of two archaeal type IV pili illuminate evolutionary relationships.</title>
        <authorList>
            <person name="Wang F."/>
            <person name="Baquero D.P."/>
            <person name="Su Z."/>
            <person name="Beltran L.C."/>
            <person name="Prangishvili D."/>
            <person name="Krupovic M."/>
            <person name="Egelman E.H."/>
        </authorList>
    </citation>
    <scope>NUCLEOTIDE SEQUENCE [LARGE SCALE GENOMIC DNA]</scope>
    <source>
        <strain evidence="1 2">2GA</strain>
    </source>
</reference>
<organism evidence="1 2">
    <name type="scientific">Pyrobaculum arsenaticum</name>
    <dbReference type="NCBI Taxonomy" id="121277"/>
    <lineage>
        <taxon>Archaea</taxon>
        <taxon>Thermoproteota</taxon>
        <taxon>Thermoprotei</taxon>
        <taxon>Thermoproteales</taxon>
        <taxon>Thermoproteaceae</taxon>
        <taxon>Pyrobaculum</taxon>
    </lineage>
</organism>
<dbReference type="Proteomes" id="UP000554766">
    <property type="component" value="Unassembled WGS sequence"/>
</dbReference>
<dbReference type="RefSeq" id="WP_011899907.1">
    <property type="nucleotide sequence ID" value="NZ_JAAVJF010000001.1"/>
</dbReference>
<gene>
    <name evidence="1" type="ORF">HC235_03485</name>
</gene>
<name>A0A7L4P8H9_9CREN</name>
<dbReference type="OMA" id="YMELEMK"/>